<dbReference type="InterPro" id="IPR036515">
    <property type="entry name" value="Transposase_17_sf"/>
</dbReference>
<dbReference type="EMBL" id="SWBR01000001">
    <property type="protein sequence ID" value="TKC12718.1"/>
    <property type="molecule type" value="Genomic_DNA"/>
</dbReference>
<dbReference type="PANTHER" id="PTHR36966:SF1">
    <property type="entry name" value="REP-ASSOCIATED TYROSINE TRANSPOSASE"/>
    <property type="match status" value="1"/>
</dbReference>
<evidence type="ECO:0000313" key="2">
    <source>
        <dbReference type="EMBL" id="TKC12718.1"/>
    </source>
</evidence>
<keyword evidence="3" id="KW-1185">Reference proteome</keyword>
<dbReference type="NCBIfam" id="NF047646">
    <property type="entry name" value="REP_Tyr_transpos"/>
    <property type="match status" value="1"/>
</dbReference>
<dbReference type="Gene3D" id="3.30.70.1290">
    <property type="entry name" value="Transposase IS200-like"/>
    <property type="match status" value="1"/>
</dbReference>
<dbReference type="Pfam" id="PF01797">
    <property type="entry name" value="Y1_Tnp"/>
    <property type="match status" value="1"/>
</dbReference>
<proteinExistence type="predicted"/>
<dbReference type="GO" id="GO:0006313">
    <property type="term" value="P:DNA transposition"/>
    <property type="evidence" value="ECO:0007669"/>
    <property type="project" value="InterPro"/>
</dbReference>
<accession>A0A4U1CZ17</accession>
<organism evidence="2 3">
    <name type="scientific">Pedobacter polaris</name>
    <dbReference type="NCBI Taxonomy" id="2571273"/>
    <lineage>
        <taxon>Bacteria</taxon>
        <taxon>Pseudomonadati</taxon>
        <taxon>Bacteroidota</taxon>
        <taxon>Sphingobacteriia</taxon>
        <taxon>Sphingobacteriales</taxon>
        <taxon>Sphingobacteriaceae</taxon>
        <taxon>Pedobacter</taxon>
    </lineage>
</organism>
<feature type="domain" description="Transposase IS200-like" evidence="1">
    <location>
        <begin position="10"/>
        <end position="141"/>
    </location>
</feature>
<gene>
    <name evidence="2" type="ORF">FA048_03615</name>
</gene>
<dbReference type="PANTHER" id="PTHR36966">
    <property type="entry name" value="REP-ASSOCIATED TYROSINE TRANSPOSASE"/>
    <property type="match status" value="1"/>
</dbReference>
<evidence type="ECO:0000313" key="3">
    <source>
        <dbReference type="Proteomes" id="UP000309488"/>
    </source>
</evidence>
<dbReference type="RefSeq" id="WP_136838842.1">
    <property type="nucleotide sequence ID" value="NZ_SWBR01000001.1"/>
</dbReference>
<dbReference type="GO" id="GO:0004803">
    <property type="term" value="F:transposase activity"/>
    <property type="evidence" value="ECO:0007669"/>
    <property type="project" value="InterPro"/>
</dbReference>
<sequence>MGLTYSIRNQTGQYFVTCTVHQWIDVFTRELYKETLLDSIRHCQKNKGLQVYGWVLMSNHIHMIISSNKDNLSDIIRDFKKYTATKIVEAISNSANESRKRWLLWLLVKEKEISFWQKGYHGEEIFSASFFETKLNYIHFNPVRAGIVEKEEEYLYSSCADYYGIRKGKLDLAIE</sequence>
<dbReference type="OrthoDB" id="9788881at2"/>
<dbReference type="InterPro" id="IPR002686">
    <property type="entry name" value="Transposase_17"/>
</dbReference>
<name>A0A4U1CZ17_9SPHI</name>
<dbReference type="AlphaFoldDB" id="A0A4U1CZ17"/>
<dbReference type="InterPro" id="IPR052715">
    <property type="entry name" value="RAYT_transposase"/>
</dbReference>
<dbReference type="SUPFAM" id="SSF143422">
    <property type="entry name" value="Transposase IS200-like"/>
    <property type="match status" value="1"/>
</dbReference>
<dbReference type="GO" id="GO:0043565">
    <property type="term" value="F:sequence-specific DNA binding"/>
    <property type="evidence" value="ECO:0007669"/>
    <property type="project" value="TreeGrafter"/>
</dbReference>
<comment type="caution">
    <text evidence="2">The sequence shown here is derived from an EMBL/GenBank/DDBJ whole genome shotgun (WGS) entry which is preliminary data.</text>
</comment>
<protein>
    <submittedName>
        <fullName evidence="2">Transposase</fullName>
    </submittedName>
</protein>
<dbReference type="Proteomes" id="UP000309488">
    <property type="component" value="Unassembled WGS sequence"/>
</dbReference>
<evidence type="ECO:0000259" key="1">
    <source>
        <dbReference type="SMART" id="SM01321"/>
    </source>
</evidence>
<dbReference type="SMART" id="SM01321">
    <property type="entry name" value="Y1_Tnp"/>
    <property type="match status" value="1"/>
</dbReference>
<reference evidence="2 3" key="1">
    <citation type="submission" date="2019-04" db="EMBL/GenBank/DDBJ databases">
        <title>Pedobacter sp. RP-3-22 sp. nov., isolated from Arctic soil.</title>
        <authorList>
            <person name="Dahal R.H."/>
            <person name="Kim D.-U."/>
        </authorList>
    </citation>
    <scope>NUCLEOTIDE SEQUENCE [LARGE SCALE GENOMIC DNA]</scope>
    <source>
        <strain evidence="2 3">RP-3-22</strain>
    </source>
</reference>